<sequence>MIWVVDDQEIDVLFSAKEEVEICRWNEYKKIIQVPISMQKAEAIWTIRNFLQTRISDSTRWVEERLEVFDKHWPMKVSSNKQTPYIKEGIIHCYIMGRQMSATGKIRIKEELLQQFVLREVGHWEETLNLLIPYITFRKNKNKPYVVQRQKGSICVDKELYKLSLEAITYCLFNAVADYGLLEINRRRQLIEKHFPRWEALEKVIRYGYASYESP</sequence>
<keyword evidence="2" id="KW-1185">Reference proteome</keyword>
<name>A0ABR7YT67_9SPHI</name>
<protein>
    <submittedName>
        <fullName evidence="1">Uncharacterized protein</fullName>
    </submittedName>
</protein>
<reference evidence="1 2" key="1">
    <citation type="submission" date="2020-08" db="EMBL/GenBank/DDBJ databases">
        <title>Sphingobacterium sp. DN00404 isolated from aquaculture water.</title>
        <authorList>
            <person name="Zhang M."/>
        </authorList>
    </citation>
    <scope>NUCLEOTIDE SEQUENCE [LARGE SCALE GENOMIC DNA]</scope>
    <source>
        <strain evidence="1 2">DN00404</strain>
    </source>
</reference>
<evidence type="ECO:0000313" key="1">
    <source>
        <dbReference type="EMBL" id="MBD1434475.1"/>
    </source>
</evidence>
<dbReference type="EMBL" id="JACOIK010000012">
    <property type="protein sequence ID" value="MBD1434475.1"/>
    <property type="molecule type" value="Genomic_DNA"/>
</dbReference>
<comment type="caution">
    <text evidence="1">The sequence shown here is derived from an EMBL/GenBank/DDBJ whole genome shotgun (WGS) entry which is preliminary data.</text>
</comment>
<accession>A0ABR7YT67</accession>
<dbReference type="Proteomes" id="UP000602759">
    <property type="component" value="Unassembled WGS sequence"/>
</dbReference>
<evidence type="ECO:0000313" key="2">
    <source>
        <dbReference type="Proteomes" id="UP000602759"/>
    </source>
</evidence>
<gene>
    <name evidence="1" type="ORF">H8B06_16725</name>
</gene>
<dbReference type="RefSeq" id="WP_190995349.1">
    <property type="nucleotide sequence ID" value="NZ_JACOIK010000012.1"/>
</dbReference>
<organism evidence="1 2">
    <name type="scientific">Sphingobacterium micropteri</name>
    <dbReference type="NCBI Taxonomy" id="2763501"/>
    <lineage>
        <taxon>Bacteria</taxon>
        <taxon>Pseudomonadati</taxon>
        <taxon>Bacteroidota</taxon>
        <taxon>Sphingobacteriia</taxon>
        <taxon>Sphingobacteriales</taxon>
        <taxon>Sphingobacteriaceae</taxon>
        <taxon>Sphingobacterium</taxon>
    </lineage>
</organism>
<proteinExistence type="predicted"/>